<organism evidence="1">
    <name type="scientific">Sesamum latifolium</name>
    <dbReference type="NCBI Taxonomy" id="2727402"/>
    <lineage>
        <taxon>Eukaryota</taxon>
        <taxon>Viridiplantae</taxon>
        <taxon>Streptophyta</taxon>
        <taxon>Embryophyta</taxon>
        <taxon>Tracheophyta</taxon>
        <taxon>Spermatophyta</taxon>
        <taxon>Magnoliopsida</taxon>
        <taxon>eudicotyledons</taxon>
        <taxon>Gunneridae</taxon>
        <taxon>Pentapetalae</taxon>
        <taxon>asterids</taxon>
        <taxon>lamiids</taxon>
        <taxon>Lamiales</taxon>
        <taxon>Pedaliaceae</taxon>
        <taxon>Sesamum</taxon>
    </lineage>
</organism>
<dbReference type="PANTHER" id="PTHR34222">
    <property type="entry name" value="GAG_PRE-INTEGRS DOMAIN-CONTAINING PROTEIN"/>
    <property type="match status" value="1"/>
</dbReference>
<name>A0AAW2WT58_9LAMI</name>
<proteinExistence type="predicted"/>
<reference evidence="1" key="1">
    <citation type="submission" date="2020-06" db="EMBL/GenBank/DDBJ databases">
        <authorList>
            <person name="Li T."/>
            <person name="Hu X."/>
            <person name="Zhang T."/>
            <person name="Song X."/>
            <person name="Zhang H."/>
            <person name="Dai N."/>
            <person name="Sheng W."/>
            <person name="Hou X."/>
            <person name="Wei L."/>
        </authorList>
    </citation>
    <scope>NUCLEOTIDE SEQUENCE</scope>
    <source>
        <strain evidence="1">KEN1</strain>
        <tissue evidence="1">Leaf</tissue>
    </source>
</reference>
<sequence length="156" mass="17951">MPECTCGCACTCDLVKAIAALVEQRQLIQFLMGLNDEYNNVRSQIVVTKPLPSVKRAYSMILRVEKQRQVHLDVTVRHDGAVMHVGNFEKRKEGNTFRRKGIVDKRSLKCEHCDKSGHDKSTLNYTACRIGLKNWVTRNERAILDIELMLYNKEQK</sequence>
<protein>
    <recommendedName>
        <fullName evidence="2">Polyprotein</fullName>
    </recommendedName>
</protein>
<comment type="caution">
    <text evidence="1">The sequence shown here is derived from an EMBL/GenBank/DDBJ whole genome shotgun (WGS) entry which is preliminary data.</text>
</comment>
<evidence type="ECO:0008006" key="2">
    <source>
        <dbReference type="Google" id="ProtNLM"/>
    </source>
</evidence>
<dbReference type="AlphaFoldDB" id="A0AAW2WT58"/>
<evidence type="ECO:0000313" key="1">
    <source>
        <dbReference type="EMBL" id="KAL0445219.1"/>
    </source>
</evidence>
<dbReference type="EMBL" id="JACGWN010000007">
    <property type="protein sequence ID" value="KAL0445219.1"/>
    <property type="molecule type" value="Genomic_DNA"/>
</dbReference>
<gene>
    <name evidence="1" type="ORF">Slati_2244600</name>
</gene>
<accession>A0AAW2WT58</accession>
<dbReference type="PANTHER" id="PTHR34222:SF99">
    <property type="entry name" value="PROTEIN, PUTATIVE-RELATED"/>
    <property type="match status" value="1"/>
</dbReference>
<reference evidence="1" key="2">
    <citation type="journal article" date="2024" name="Plant">
        <title>Genomic evolution and insights into agronomic trait innovations of Sesamum species.</title>
        <authorList>
            <person name="Miao H."/>
            <person name="Wang L."/>
            <person name="Qu L."/>
            <person name="Liu H."/>
            <person name="Sun Y."/>
            <person name="Le M."/>
            <person name="Wang Q."/>
            <person name="Wei S."/>
            <person name="Zheng Y."/>
            <person name="Lin W."/>
            <person name="Duan Y."/>
            <person name="Cao H."/>
            <person name="Xiong S."/>
            <person name="Wang X."/>
            <person name="Wei L."/>
            <person name="Li C."/>
            <person name="Ma Q."/>
            <person name="Ju M."/>
            <person name="Zhao R."/>
            <person name="Li G."/>
            <person name="Mu C."/>
            <person name="Tian Q."/>
            <person name="Mei H."/>
            <person name="Zhang T."/>
            <person name="Gao T."/>
            <person name="Zhang H."/>
        </authorList>
    </citation>
    <scope>NUCLEOTIDE SEQUENCE</scope>
    <source>
        <strain evidence="1">KEN1</strain>
    </source>
</reference>